<evidence type="ECO:0000313" key="3">
    <source>
        <dbReference type="Proteomes" id="UP001603857"/>
    </source>
</evidence>
<name>A0ABD1MD12_9FABA</name>
<dbReference type="InterPro" id="IPR054722">
    <property type="entry name" value="PolX-like_BBD"/>
</dbReference>
<accession>A0ABD1MD12</accession>
<evidence type="ECO:0000259" key="1">
    <source>
        <dbReference type="Pfam" id="PF22936"/>
    </source>
</evidence>
<dbReference type="EMBL" id="JBGMDY010000005">
    <property type="protein sequence ID" value="KAL2333423.1"/>
    <property type="molecule type" value="Genomic_DNA"/>
</dbReference>
<proteinExistence type="predicted"/>
<keyword evidence="3" id="KW-1185">Reference proteome</keyword>
<dbReference type="Pfam" id="PF22936">
    <property type="entry name" value="Pol_BBD"/>
    <property type="match status" value="1"/>
</dbReference>
<feature type="domain" description="Retrovirus-related Pol polyprotein from transposon TNT 1-94-like beta-barrel" evidence="1">
    <location>
        <begin position="39"/>
        <end position="72"/>
    </location>
</feature>
<reference evidence="2 3" key="1">
    <citation type="submission" date="2024-08" db="EMBL/GenBank/DDBJ databases">
        <title>Insights into the chromosomal genome structure of Flemingia macrophylla.</title>
        <authorList>
            <person name="Ding Y."/>
            <person name="Zhao Y."/>
            <person name="Bi W."/>
            <person name="Wu M."/>
            <person name="Zhao G."/>
            <person name="Gong Y."/>
            <person name="Li W."/>
            <person name="Zhang P."/>
        </authorList>
    </citation>
    <scope>NUCLEOTIDE SEQUENCE [LARGE SCALE GENOMIC DNA]</scope>
    <source>
        <strain evidence="2">DYQJB</strain>
        <tissue evidence="2">Leaf</tissue>
    </source>
</reference>
<gene>
    <name evidence="2" type="ORF">Fmac_014636</name>
</gene>
<sequence>MICKVKPQQDTDAQVADQEEEDKLFVATYFSTSDSSESWLIDSGCTNHMTHDKELFKELKSTETSKVIIGNG</sequence>
<protein>
    <recommendedName>
        <fullName evidence="1">Retrovirus-related Pol polyprotein from transposon TNT 1-94-like beta-barrel domain-containing protein</fullName>
    </recommendedName>
</protein>
<comment type="caution">
    <text evidence="2">The sequence shown here is derived from an EMBL/GenBank/DDBJ whole genome shotgun (WGS) entry which is preliminary data.</text>
</comment>
<organism evidence="2 3">
    <name type="scientific">Flemingia macrophylla</name>
    <dbReference type="NCBI Taxonomy" id="520843"/>
    <lineage>
        <taxon>Eukaryota</taxon>
        <taxon>Viridiplantae</taxon>
        <taxon>Streptophyta</taxon>
        <taxon>Embryophyta</taxon>
        <taxon>Tracheophyta</taxon>
        <taxon>Spermatophyta</taxon>
        <taxon>Magnoliopsida</taxon>
        <taxon>eudicotyledons</taxon>
        <taxon>Gunneridae</taxon>
        <taxon>Pentapetalae</taxon>
        <taxon>rosids</taxon>
        <taxon>fabids</taxon>
        <taxon>Fabales</taxon>
        <taxon>Fabaceae</taxon>
        <taxon>Papilionoideae</taxon>
        <taxon>50 kb inversion clade</taxon>
        <taxon>NPAAA clade</taxon>
        <taxon>indigoferoid/millettioid clade</taxon>
        <taxon>Phaseoleae</taxon>
        <taxon>Flemingia</taxon>
    </lineage>
</organism>
<dbReference type="AlphaFoldDB" id="A0ABD1MD12"/>
<dbReference type="Proteomes" id="UP001603857">
    <property type="component" value="Unassembled WGS sequence"/>
</dbReference>
<evidence type="ECO:0000313" key="2">
    <source>
        <dbReference type="EMBL" id="KAL2333423.1"/>
    </source>
</evidence>